<reference evidence="1" key="1">
    <citation type="submission" date="2018-02" db="EMBL/GenBank/DDBJ databases">
        <authorList>
            <person name="Cohen D.B."/>
            <person name="Kent A.D."/>
        </authorList>
    </citation>
    <scope>NUCLEOTIDE SEQUENCE</scope>
</reference>
<dbReference type="EMBL" id="OIVN01000393">
    <property type="protein sequence ID" value="SPC79522.1"/>
    <property type="molecule type" value="Genomic_DNA"/>
</dbReference>
<sequence length="170" mass="18552">MSTANSAEQQGVKMETIVTESPMLTANSVRATRGENGDNSDKIFEVDCKFNKATRGGNGRNNGRIFEVDCKFNRATRGGNGRNSGRIFKVDCKFNRATSGGNGRNPNEVGSAEFRGSALYQAFGEDAINLGLRWRSRTSCLSASLSHCQDSQLQNGIPIYVKKVGFQSKR</sequence>
<name>A0A2N9EXE4_FAGSY</name>
<dbReference type="AlphaFoldDB" id="A0A2N9EXE4"/>
<accession>A0A2N9EXE4</accession>
<proteinExistence type="predicted"/>
<protein>
    <submittedName>
        <fullName evidence="1">Uncharacterized protein</fullName>
    </submittedName>
</protein>
<evidence type="ECO:0000313" key="1">
    <source>
        <dbReference type="EMBL" id="SPC79522.1"/>
    </source>
</evidence>
<organism evidence="1">
    <name type="scientific">Fagus sylvatica</name>
    <name type="common">Beechnut</name>
    <dbReference type="NCBI Taxonomy" id="28930"/>
    <lineage>
        <taxon>Eukaryota</taxon>
        <taxon>Viridiplantae</taxon>
        <taxon>Streptophyta</taxon>
        <taxon>Embryophyta</taxon>
        <taxon>Tracheophyta</taxon>
        <taxon>Spermatophyta</taxon>
        <taxon>Magnoliopsida</taxon>
        <taxon>eudicotyledons</taxon>
        <taxon>Gunneridae</taxon>
        <taxon>Pentapetalae</taxon>
        <taxon>rosids</taxon>
        <taxon>fabids</taxon>
        <taxon>Fagales</taxon>
        <taxon>Fagaceae</taxon>
        <taxon>Fagus</taxon>
    </lineage>
</organism>
<gene>
    <name evidence="1" type="ORF">FSB_LOCUS7404</name>
</gene>